<organism evidence="1">
    <name type="scientific">Amblyomma triste</name>
    <name type="common">Neotropical tick</name>
    <dbReference type="NCBI Taxonomy" id="251400"/>
    <lineage>
        <taxon>Eukaryota</taxon>
        <taxon>Metazoa</taxon>
        <taxon>Ecdysozoa</taxon>
        <taxon>Arthropoda</taxon>
        <taxon>Chelicerata</taxon>
        <taxon>Arachnida</taxon>
        <taxon>Acari</taxon>
        <taxon>Parasitiformes</taxon>
        <taxon>Ixodida</taxon>
        <taxon>Ixodoidea</taxon>
        <taxon>Ixodidae</taxon>
        <taxon>Amblyomminae</taxon>
        <taxon>Amblyomma</taxon>
    </lineage>
</organism>
<evidence type="ECO:0000313" key="1">
    <source>
        <dbReference type="EMBL" id="JAC28408.1"/>
    </source>
</evidence>
<dbReference type="InterPro" id="IPR021109">
    <property type="entry name" value="Peptidase_aspartic_dom_sf"/>
</dbReference>
<dbReference type="SUPFAM" id="SSF50630">
    <property type="entry name" value="Acid proteases"/>
    <property type="match status" value="1"/>
</dbReference>
<reference evidence="1" key="1">
    <citation type="submission" date="2014-03" db="EMBL/GenBank/DDBJ databases">
        <title>The sialotranscriptome of Amblyomma triste, Amblyomma parvum and Amblyomma cajennense ticks, uncovered by 454-based RNA-seq.</title>
        <authorList>
            <person name="Garcia G.R."/>
            <person name="Gardinassi L.G."/>
            <person name="Ribeiro J.M."/>
            <person name="Anatriello E."/>
            <person name="Ferreira B.R."/>
            <person name="Moreira H.N."/>
            <person name="Mafra C."/>
            <person name="Olegario M.M."/>
            <person name="Szabo P.J."/>
            <person name="Miranda-Santos I.K."/>
            <person name="Maruyama S.R."/>
        </authorList>
    </citation>
    <scope>NUCLEOTIDE SEQUENCE</scope>
    <source>
        <strain evidence="1">Mato Grasso do Sul</strain>
        <tissue evidence="1">Salivary glands</tissue>
    </source>
</reference>
<protein>
    <submittedName>
        <fullName evidence="1">Putative bace-2 ixodes scapularis bace-2</fullName>
    </submittedName>
</protein>
<dbReference type="EMBL" id="GBBM01007010">
    <property type="protein sequence ID" value="JAC28408.1"/>
    <property type="molecule type" value="mRNA"/>
</dbReference>
<dbReference type="Gene3D" id="2.40.70.10">
    <property type="entry name" value="Acid Proteases"/>
    <property type="match status" value="1"/>
</dbReference>
<proteinExistence type="evidence at transcript level"/>
<sequence>MEALRFQKGITHYIVSFCEQNATDSAQSSGVLSFNGKVLEGTIFTSVYIPAYFSVYVTSIKLGAREWPGSCSELNEKPVIVDYGTTDLKVPQVVFDWMFDALCEQAAYNFSREDNAVYCLEDGLLRADLPTLELFYQTHMARFSV</sequence>
<accession>A0A023G6B9</accession>
<name>A0A023G6B9_AMBTT</name>
<dbReference type="AlphaFoldDB" id="A0A023G6B9"/>